<feature type="compositionally biased region" description="Low complexity" evidence="2">
    <location>
        <begin position="479"/>
        <end position="490"/>
    </location>
</feature>
<dbReference type="OrthoDB" id="273613at2759"/>
<proteinExistence type="predicted"/>
<feature type="compositionally biased region" description="Basic residues" evidence="2">
    <location>
        <begin position="501"/>
        <end position="514"/>
    </location>
</feature>
<feature type="compositionally biased region" description="Polar residues" evidence="2">
    <location>
        <begin position="543"/>
        <end position="567"/>
    </location>
</feature>
<keyword evidence="4" id="KW-1185">Reference proteome</keyword>
<comment type="caution">
    <text evidence="3">The sequence shown here is derived from an EMBL/GenBank/DDBJ whole genome shotgun (WGS) entry which is preliminary data.</text>
</comment>
<feature type="compositionally biased region" description="Polar residues" evidence="2">
    <location>
        <begin position="445"/>
        <end position="474"/>
    </location>
</feature>
<feature type="region of interest" description="Disordered" evidence="2">
    <location>
        <begin position="1154"/>
        <end position="1195"/>
    </location>
</feature>
<feature type="coiled-coil region" evidence="1">
    <location>
        <begin position="120"/>
        <end position="147"/>
    </location>
</feature>
<evidence type="ECO:0000256" key="2">
    <source>
        <dbReference type="SAM" id="MobiDB-lite"/>
    </source>
</evidence>
<organism evidence="3 4">
    <name type="scientific">Trypanosoma conorhini</name>
    <dbReference type="NCBI Taxonomy" id="83891"/>
    <lineage>
        <taxon>Eukaryota</taxon>
        <taxon>Discoba</taxon>
        <taxon>Euglenozoa</taxon>
        <taxon>Kinetoplastea</taxon>
        <taxon>Metakinetoplastina</taxon>
        <taxon>Trypanosomatida</taxon>
        <taxon>Trypanosomatidae</taxon>
        <taxon>Trypanosoma</taxon>
    </lineage>
</organism>
<evidence type="ECO:0000313" key="4">
    <source>
        <dbReference type="Proteomes" id="UP000284403"/>
    </source>
</evidence>
<dbReference type="AlphaFoldDB" id="A0A3R7KX79"/>
<evidence type="ECO:0000256" key="1">
    <source>
        <dbReference type="SAM" id="Coils"/>
    </source>
</evidence>
<feature type="region of interest" description="Disordered" evidence="2">
    <location>
        <begin position="435"/>
        <end position="656"/>
    </location>
</feature>
<sequence length="1195" mass="132955">MWSSVTGKMEVRHLPTEEQRWNLLEEIYANYEEVNAQQKEIARRKREMGSEIPDGNWKKISRVLFSENPSDVARFGDWDTYERIEQTLKKFVYSRSQNAFAGNTKEDALSERIDILSDIRAQQADRIASLETTLAATQEELAGLMDMLRMKDREIKKVKRVFLVKQLNNSQRQREREAADEASMQQRQSIYDDMNVLIEVNKAIERENTRLRTALEAKEFLGGADSRASAVARSRESEQAAGGQQRECRAGSSVYDGRQKESRDGASFVSQSQVNPQGQDVEAVAATGPSPPRGKEEKASEAAHAGDSVVHYDHAKTTAGARRPSDAPSFSAGGTTDAEQLRETDARKRYIQQQAPVTSVLMRLHKERMMWQRRLEAEAANTMALLDSDAYAARAVSSDPRKESVDLSAARLARFGSQASRPFGSSIHFQLSTENIESHRRESMRSFSRRYTATSETESLPQSEGNVSTVSSECRTARESASGEGTVGSEGESRASLPTSIKRKKEVKGRRRTSRKSERAAKLEKRKVHNADVRPSWSLVRASISNPSQSHGVGSQRSESAGSISNESRQEKHLVSRRSTMEGRSSVQKAKTKDAALSPKRPVSNSTKVKAVEGPDIGSTVGASSASKVSRHRRQEKKDASKEQEPRRSRRVVAVGGQQEALHALKVEMGAVRDKHKGLRTEMDEFFLVLKECLTVLRGRNEQLEHGVEAESQAFVSEMAEDVIKDMVEQRVFDRLEQQGIVLQRHPGPSSALTDEEWAQNQFYDAILKTSRERIAGALVKGNEKRGQKWEAQQGARPPWPPSQPPPLPNPSSPRRVAALLKDAATPSAGKTASSCLPRPPSNSNDFTFEEPTGGLWPVVTPLRPPPRGGGVEEEKEIAGTPTSTGYEPPLAQLRDWLHPMAGGDGGFRGEYEKATGPDPWASPPSAAFPYGKEGQAPMPPRGPRLLPVNIVNFSTPLGQAGLRGYAGLGQETLPPPKRFEGNILAYLRSLQPREHAGGVENMAPAVYRYDFKAALAEARMQFQGTVRAAAAQMRKPFFENAFRNEILPYAKAAKSLQNGQRMAPWMLAAVRQLRAEEEQRNRRKRHHLFERIATNLRARHLLKSHVCRGSAMASYVIVLWERWLDRWKKKSAVQRVEKEADLNRMLDLIAANLKGRSRPPQREAGAGNLKDAKNALLDPSSSHFSEVRFPPKST</sequence>
<dbReference type="Proteomes" id="UP000284403">
    <property type="component" value="Unassembled WGS sequence"/>
</dbReference>
<name>A0A3R7KX79_9TRYP</name>
<feature type="region of interest" description="Disordered" evidence="2">
    <location>
        <begin position="232"/>
        <end position="340"/>
    </location>
</feature>
<dbReference type="GeneID" id="40320259"/>
<accession>A0A3R7KX79</accession>
<keyword evidence="1" id="KW-0175">Coiled coil</keyword>
<dbReference type="EMBL" id="MKKU01000459">
    <property type="protein sequence ID" value="RNF11503.1"/>
    <property type="molecule type" value="Genomic_DNA"/>
</dbReference>
<dbReference type="RefSeq" id="XP_029226380.1">
    <property type="nucleotide sequence ID" value="XM_029373523.1"/>
</dbReference>
<reference evidence="3 4" key="1">
    <citation type="journal article" date="2018" name="BMC Genomics">
        <title>Genomic comparison of Trypanosoma conorhini and Trypanosoma rangeli to Trypanosoma cruzi strains of high and low virulence.</title>
        <authorList>
            <person name="Bradwell K.R."/>
            <person name="Koparde V.N."/>
            <person name="Matveyev A.V."/>
            <person name="Serrano M.G."/>
            <person name="Alves J.M."/>
            <person name="Parikh H."/>
            <person name="Huang B."/>
            <person name="Lee V."/>
            <person name="Espinosa-Alvarez O."/>
            <person name="Ortiz P.A."/>
            <person name="Costa-Martins A.G."/>
            <person name="Teixeira M.M."/>
            <person name="Buck G.A."/>
        </authorList>
    </citation>
    <scope>NUCLEOTIDE SEQUENCE [LARGE SCALE GENOMIC DNA]</scope>
    <source>
        <strain evidence="3 4">025E</strain>
    </source>
</reference>
<evidence type="ECO:0000313" key="3">
    <source>
        <dbReference type="EMBL" id="RNF11503.1"/>
    </source>
</evidence>
<feature type="compositionally biased region" description="Pro residues" evidence="2">
    <location>
        <begin position="798"/>
        <end position="812"/>
    </location>
</feature>
<gene>
    <name evidence="3" type="ORF">Tco025E_06648</name>
</gene>
<feature type="compositionally biased region" description="Polar residues" evidence="2">
    <location>
        <begin position="268"/>
        <end position="278"/>
    </location>
</feature>
<feature type="region of interest" description="Disordered" evidence="2">
    <location>
        <begin position="780"/>
        <end position="888"/>
    </location>
</feature>
<protein>
    <submittedName>
        <fullName evidence="3">Uncharacterized protein</fullName>
    </submittedName>
</protein>
<feature type="compositionally biased region" description="Basic and acidic residues" evidence="2">
    <location>
        <begin position="636"/>
        <end position="647"/>
    </location>
</feature>